<keyword evidence="4" id="KW-1185">Reference proteome</keyword>
<feature type="domain" description="Cache 3/Cache 2 fusion" evidence="2">
    <location>
        <begin position="65"/>
        <end position="226"/>
    </location>
</feature>
<feature type="transmembrane region" description="Helical" evidence="1">
    <location>
        <begin position="16"/>
        <end position="34"/>
    </location>
</feature>
<accession>A0A8J2XM92</accession>
<dbReference type="InterPro" id="IPR029151">
    <property type="entry name" value="Sensor-like_sf"/>
</dbReference>
<dbReference type="SUPFAM" id="SSF103190">
    <property type="entry name" value="Sensory domain-like"/>
    <property type="match status" value="1"/>
</dbReference>
<evidence type="ECO:0000256" key="1">
    <source>
        <dbReference type="SAM" id="Phobius"/>
    </source>
</evidence>
<keyword evidence="1" id="KW-1133">Transmembrane helix</keyword>
<dbReference type="EMBL" id="BMDX01000001">
    <property type="protein sequence ID" value="GGA63095.1"/>
    <property type="molecule type" value="Genomic_DNA"/>
</dbReference>
<keyword evidence="1" id="KW-0472">Membrane</keyword>
<name>A0A8J2XM92_9GAMM</name>
<comment type="caution">
    <text evidence="3">The sequence shown here is derived from an EMBL/GenBank/DDBJ whole genome shotgun (WGS) entry which is preliminary data.</text>
</comment>
<sequence>MVQQILQLSSVQQLKLAILSLIMLFTAATTAMVFSQLYQPNSRTEAGAACPVEPQQQLNQAVEYDATLDMVRQQLQGWREHELVNLSATQRRELVDGVEVNQLLVNGVPVSANLEMVDRFLEKTGSHATVFVREGRDFVRVATTLSRDDGSRAVGSFLGHQHAGYRNLIAGNEFSNRVTLFGHSYIACYFPLMKNGEVYAVIFAGLPMASVVKDIFAPLEDMGLGQIEEHKKTDILRLM</sequence>
<dbReference type="AlphaFoldDB" id="A0A8J2XM92"/>
<keyword evidence="1" id="KW-0812">Transmembrane</keyword>
<gene>
    <name evidence="3" type="ORF">GCM10011369_00480</name>
</gene>
<evidence type="ECO:0000259" key="2">
    <source>
        <dbReference type="Pfam" id="PF17201"/>
    </source>
</evidence>
<dbReference type="InterPro" id="IPR033462">
    <property type="entry name" value="Cache_3-Cache_2"/>
</dbReference>
<dbReference type="OrthoDB" id="9763018at2"/>
<protein>
    <recommendedName>
        <fullName evidence="2">Cache 3/Cache 2 fusion domain-containing protein</fullName>
    </recommendedName>
</protein>
<proteinExistence type="predicted"/>
<evidence type="ECO:0000313" key="3">
    <source>
        <dbReference type="EMBL" id="GGA63095.1"/>
    </source>
</evidence>
<dbReference type="RefSeq" id="WP_087504057.1">
    <property type="nucleotide sequence ID" value="NZ_BMDX01000001.1"/>
</dbReference>
<evidence type="ECO:0000313" key="4">
    <source>
        <dbReference type="Proteomes" id="UP000619743"/>
    </source>
</evidence>
<dbReference type="Pfam" id="PF17201">
    <property type="entry name" value="Cache_3-Cache_2"/>
    <property type="match status" value="1"/>
</dbReference>
<dbReference type="Proteomes" id="UP000619743">
    <property type="component" value="Unassembled WGS sequence"/>
</dbReference>
<organism evidence="3 4">
    <name type="scientific">Neiella marina</name>
    <dbReference type="NCBI Taxonomy" id="508461"/>
    <lineage>
        <taxon>Bacteria</taxon>
        <taxon>Pseudomonadati</taxon>
        <taxon>Pseudomonadota</taxon>
        <taxon>Gammaproteobacteria</taxon>
        <taxon>Alteromonadales</taxon>
        <taxon>Echinimonadaceae</taxon>
        <taxon>Neiella</taxon>
    </lineage>
</organism>
<reference evidence="4" key="1">
    <citation type="journal article" date="2019" name="Int. J. Syst. Evol. Microbiol.">
        <title>The Global Catalogue of Microorganisms (GCM) 10K type strain sequencing project: providing services to taxonomists for standard genome sequencing and annotation.</title>
        <authorList>
            <consortium name="The Broad Institute Genomics Platform"/>
            <consortium name="The Broad Institute Genome Sequencing Center for Infectious Disease"/>
            <person name="Wu L."/>
            <person name="Ma J."/>
        </authorList>
    </citation>
    <scope>NUCLEOTIDE SEQUENCE [LARGE SCALE GENOMIC DNA]</scope>
    <source>
        <strain evidence="4">CGMCC 1.10130</strain>
    </source>
</reference>